<sequence length="1135" mass="126266">MSESNPREQQGQLFARDRRDRREQQDNPRPAQIGRQVSVTRRVALFPKSSLHFNSIFANSSDLKFINSQFFAANSIHYHTWNINDALDIQNWLKAPRPSENYVAACDKRTPGTGDWILSHPQFTQWCQGKPGMLWIQGKVGSGKTVLSAAIIEKLENNPAVMCCYYYFDNRDRLKTDARGLLQSLLLQMATRTEGVHPALHELYTKCKQGVKDPTTKDLSATLVAVAKDLRPVFLVLDAMDECSEVTGVFKHLALLKRNLCIAVTSRYLAETGCCKYLQEKFSNRKLKPELSTEIVDYLTEGAQGQFRWIDCQVTVLQRLKTPKAIRDALKKLPNSLEETYTQAFERMRESEHVHDAGRLLMWLAYGFEPLSIGQVTDILAVDLEAQKFDLELRSLELENGTYDILDSTLITISMSESLLGAFLGDNKIVQLAHNSVKEFLTQSHSQNQFSELIEINEHLAHSIICQTCLVDYPLAQYAAKHWPLHMERLENRVSEYKPAKVLAIMLLKEGSQQPYVNWIKIHQPDMNWIQIHWPESDYLSHNNPLLEPSKISTPLYYMAFVGLSSVVEYLLVENKVDVDAQKGIHGGALQAAACKGNKEIVQLLLDHNADASAWIGRRDIVQLLLDYKADVNAQGGEYGNALQAAVYRDKKDIVQLLLDHKADVNAQGGNYGNALQAAAFKGRKDTVQLLLDCKADVNAQGGEYGNALQAAAYKGRKHIVQLLLEHKADAAVHSKNQDIVQLLLDHKADVNAQGGKYGNALQAAVHSENKDIIQLLLDHKADVNAQGGEYGNALQAATHKERKDIVQLLLEHKVDVAAQGEKYALLAAVYRENKDIVKLLLKNKADANTQGGKYGNALLAAVHRGNKDIVQLLLEHKADANDQGGYHGNTAVHREDKDIVQLLLADKTDVSAQGEKYGNALQVAAYKGRKDIVQLLLEHKADVNAQGGEHGHAIQAAVYRDNKDIVQLLLDNKADVNAQGGKYGNALQAAAVHSENKDIIQLLLEHKADVNYQGGKYGNALQAAAYKGRKGIVQLLLEHKANVNAQGGIYGSALLAAVHREDIWPHMKHDTQQAEYGHSLQAAVQRENKAIVQILLEHKADVNANGAEYGTALQAAAYKGGKILSNFFWITKQR</sequence>
<evidence type="ECO:0000256" key="2">
    <source>
        <dbReference type="ARBA" id="ARBA00023043"/>
    </source>
</evidence>
<dbReference type="Pfam" id="PF24883">
    <property type="entry name" value="NPHP3_N"/>
    <property type="match status" value="1"/>
</dbReference>
<accession>A0A9P5PQF1</accession>
<organism evidence="7 8">
    <name type="scientific">Rhodocollybia butyracea</name>
    <dbReference type="NCBI Taxonomy" id="206335"/>
    <lineage>
        <taxon>Eukaryota</taxon>
        <taxon>Fungi</taxon>
        <taxon>Dikarya</taxon>
        <taxon>Basidiomycota</taxon>
        <taxon>Agaricomycotina</taxon>
        <taxon>Agaricomycetes</taxon>
        <taxon>Agaricomycetidae</taxon>
        <taxon>Agaricales</taxon>
        <taxon>Marasmiineae</taxon>
        <taxon>Omphalotaceae</taxon>
        <taxon>Rhodocollybia</taxon>
    </lineage>
</organism>
<name>A0A9P5PQF1_9AGAR</name>
<evidence type="ECO:0000256" key="4">
    <source>
        <dbReference type="SAM" id="MobiDB-lite"/>
    </source>
</evidence>
<dbReference type="Proteomes" id="UP000772434">
    <property type="component" value="Unassembled WGS sequence"/>
</dbReference>
<dbReference type="InterPro" id="IPR027417">
    <property type="entry name" value="P-loop_NTPase"/>
</dbReference>
<dbReference type="PANTHER" id="PTHR24198">
    <property type="entry name" value="ANKYRIN REPEAT AND PROTEIN KINASE DOMAIN-CONTAINING PROTEIN"/>
    <property type="match status" value="1"/>
</dbReference>
<evidence type="ECO:0000256" key="1">
    <source>
        <dbReference type="ARBA" id="ARBA00022737"/>
    </source>
</evidence>
<dbReference type="InterPro" id="IPR054471">
    <property type="entry name" value="GPIID_WHD"/>
</dbReference>
<dbReference type="Pfam" id="PF22939">
    <property type="entry name" value="WHD_GPIID"/>
    <property type="match status" value="1"/>
</dbReference>
<dbReference type="Pfam" id="PF12796">
    <property type="entry name" value="Ank_2"/>
    <property type="match status" value="3"/>
</dbReference>
<dbReference type="Pfam" id="PF13637">
    <property type="entry name" value="Ank_4"/>
    <property type="match status" value="1"/>
</dbReference>
<evidence type="ECO:0000259" key="5">
    <source>
        <dbReference type="Pfam" id="PF22939"/>
    </source>
</evidence>
<reference evidence="7" key="1">
    <citation type="submission" date="2020-11" db="EMBL/GenBank/DDBJ databases">
        <authorList>
            <consortium name="DOE Joint Genome Institute"/>
            <person name="Ahrendt S."/>
            <person name="Riley R."/>
            <person name="Andreopoulos W."/>
            <person name="Labutti K."/>
            <person name="Pangilinan J."/>
            <person name="Ruiz-Duenas F.J."/>
            <person name="Barrasa J.M."/>
            <person name="Sanchez-Garcia M."/>
            <person name="Camarero S."/>
            <person name="Miyauchi S."/>
            <person name="Serrano A."/>
            <person name="Linde D."/>
            <person name="Babiker R."/>
            <person name="Drula E."/>
            <person name="Ayuso-Fernandez I."/>
            <person name="Pacheco R."/>
            <person name="Padilla G."/>
            <person name="Ferreira P."/>
            <person name="Barriuso J."/>
            <person name="Kellner H."/>
            <person name="Castanera R."/>
            <person name="Alfaro M."/>
            <person name="Ramirez L."/>
            <person name="Pisabarro A.G."/>
            <person name="Kuo A."/>
            <person name="Tritt A."/>
            <person name="Lipzen A."/>
            <person name="He G."/>
            <person name="Yan M."/>
            <person name="Ng V."/>
            <person name="Cullen D."/>
            <person name="Martin F."/>
            <person name="Rosso M.-N."/>
            <person name="Henrissat B."/>
            <person name="Hibbett D."/>
            <person name="Martinez A.T."/>
            <person name="Grigoriev I.V."/>
        </authorList>
    </citation>
    <scope>NUCLEOTIDE SEQUENCE</scope>
    <source>
        <strain evidence="7">AH 40177</strain>
    </source>
</reference>
<dbReference type="PANTHER" id="PTHR24198:SF165">
    <property type="entry name" value="ANKYRIN REPEAT-CONTAINING PROTEIN-RELATED"/>
    <property type="match status" value="1"/>
</dbReference>
<feature type="domain" description="Nephrocystin 3-like N-terminal" evidence="6">
    <location>
        <begin position="112"/>
        <end position="267"/>
    </location>
</feature>
<evidence type="ECO:0000313" key="8">
    <source>
        <dbReference type="Proteomes" id="UP000772434"/>
    </source>
</evidence>
<feature type="repeat" description="ANK" evidence="3">
    <location>
        <begin position="1017"/>
        <end position="1049"/>
    </location>
</feature>
<dbReference type="InterPro" id="IPR002110">
    <property type="entry name" value="Ankyrin_rpt"/>
</dbReference>
<protein>
    <submittedName>
        <fullName evidence="7">Ankyrin repeat-containing domain protein</fullName>
    </submittedName>
</protein>
<evidence type="ECO:0000259" key="6">
    <source>
        <dbReference type="Pfam" id="PF24883"/>
    </source>
</evidence>
<feature type="compositionally biased region" description="Polar residues" evidence="4">
    <location>
        <begin position="1"/>
        <end position="12"/>
    </location>
</feature>
<dbReference type="SUPFAM" id="SSF52540">
    <property type="entry name" value="P-loop containing nucleoside triphosphate hydrolases"/>
    <property type="match status" value="1"/>
</dbReference>
<dbReference type="OrthoDB" id="7464126at2759"/>
<dbReference type="InterPro" id="IPR036770">
    <property type="entry name" value="Ankyrin_rpt-contain_sf"/>
</dbReference>
<dbReference type="EMBL" id="JADNRY010000071">
    <property type="protein sequence ID" value="KAF9067573.1"/>
    <property type="molecule type" value="Genomic_DNA"/>
</dbReference>
<dbReference type="Pfam" id="PF00023">
    <property type="entry name" value="Ank"/>
    <property type="match status" value="2"/>
</dbReference>
<feature type="repeat" description="ANK" evidence="3">
    <location>
        <begin position="917"/>
        <end position="949"/>
    </location>
</feature>
<feature type="compositionally biased region" description="Basic and acidic residues" evidence="4">
    <location>
        <begin position="15"/>
        <end position="26"/>
    </location>
</feature>
<feature type="domain" description="GPI inositol-deacylase winged helix" evidence="5">
    <location>
        <begin position="353"/>
        <end position="450"/>
    </location>
</feature>
<gene>
    <name evidence="7" type="ORF">BDP27DRAFT_1422735</name>
</gene>
<evidence type="ECO:0000313" key="7">
    <source>
        <dbReference type="EMBL" id="KAF9067573.1"/>
    </source>
</evidence>
<dbReference type="Gene3D" id="1.25.40.20">
    <property type="entry name" value="Ankyrin repeat-containing domain"/>
    <property type="match status" value="6"/>
</dbReference>
<evidence type="ECO:0000256" key="3">
    <source>
        <dbReference type="PROSITE-ProRule" id="PRU00023"/>
    </source>
</evidence>
<dbReference type="Gene3D" id="3.40.50.300">
    <property type="entry name" value="P-loop containing nucleotide triphosphate hydrolases"/>
    <property type="match status" value="1"/>
</dbReference>
<dbReference type="SUPFAM" id="SSF48403">
    <property type="entry name" value="Ankyrin repeat"/>
    <property type="match status" value="2"/>
</dbReference>
<dbReference type="PROSITE" id="PS50088">
    <property type="entry name" value="ANK_REPEAT"/>
    <property type="match status" value="3"/>
</dbReference>
<keyword evidence="2 3" id="KW-0040">ANK repeat</keyword>
<feature type="region of interest" description="Disordered" evidence="4">
    <location>
        <begin position="1"/>
        <end position="34"/>
    </location>
</feature>
<proteinExistence type="predicted"/>
<dbReference type="InterPro" id="IPR056884">
    <property type="entry name" value="NPHP3-like_N"/>
</dbReference>
<dbReference type="AlphaFoldDB" id="A0A9P5PQF1"/>
<dbReference type="SMART" id="SM00248">
    <property type="entry name" value="ANK"/>
    <property type="match status" value="14"/>
</dbReference>
<keyword evidence="1" id="KW-0677">Repeat</keyword>
<comment type="caution">
    <text evidence="7">The sequence shown here is derived from an EMBL/GenBank/DDBJ whole genome shotgun (WGS) entry which is preliminary data.</text>
</comment>
<feature type="repeat" description="ANK" evidence="3">
    <location>
        <begin position="638"/>
        <end position="670"/>
    </location>
</feature>
<keyword evidence="8" id="KW-1185">Reference proteome</keyword>
<dbReference type="PROSITE" id="PS50297">
    <property type="entry name" value="ANK_REP_REGION"/>
    <property type="match status" value="1"/>
</dbReference>